<name>A0A5N6Q6X7_9ASTR</name>
<feature type="compositionally biased region" description="Polar residues" evidence="1">
    <location>
        <begin position="10"/>
        <end position="27"/>
    </location>
</feature>
<feature type="compositionally biased region" description="Basic residues" evidence="1">
    <location>
        <begin position="47"/>
        <end position="57"/>
    </location>
</feature>
<proteinExistence type="predicted"/>
<evidence type="ECO:0000256" key="1">
    <source>
        <dbReference type="SAM" id="MobiDB-lite"/>
    </source>
</evidence>
<organism evidence="2 3">
    <name type="scientific">Mikania micrantha</name>
    <name type="common">bitter vine</name>
    <dbReference type="NCBI Taxonomy" id="192012"/>
    <lineage>
        <taxon>Eukaryota</taxon>
        <taxon>Viridiplantae</taxon>
        <taxon>Streptophyta</taxon>
        <taxon>Embryophyta</taxon>
        <taxon>Tracheophyta</taxon>
        <taxon>Spermatophyta</taxon>
        <taxon>Magnoliopsida</taxon>
        <taxon>eudicotyledons</taxon>
        <taxon>Gunneridae</taxon>
        <taxon>Pentapetalae</taxon>
        <taxon>asterids</taxon>
        <taxon>campanulids</taxon>
        <taxon>Asterales</taxon>
        <taxon>Asteraceae</taxon>
        <taxon>Asteroideae</taxon>
        <taxon>Heliantheae alliance</taxon>
        <taxon>Eupatorieae</taxon>
        <taxon>Mikania</taxon>
    </lineage>
</organism>
<accession>A0A5N6Q6X7</accession>
<dbReference type="EMBL" id="SZYD01000001">
    <property type="protein sequence ID" value="KAD7479460.1"/>
    <property type="molecule type" value="Genomic_DNA"/>
</dbReference>
<keyword evidence="3" id="KW-1185">Reference proteome</keyword>
<dbReference type="Proteomes" id="UP000326396">
    <property type="component" value="Linkage Group LG1"/>
</dbReference>
<reference evidence="2 3" key="1">
    <citation type="submission" date="2019-05" db="EMBL/GenBank/DDBJ databases">
        <title>Mikania micrantha, genome provides insights into the molecular mechanism of rapid growth.</title>
        <authorList>
            <person name="Liu B."/>
        </authorList>
    </citation>
    <scope>NUCLEOTIDE SEQUENCE [LARGE SCALE GENOMIC DNA]</scope>
    <source>
        <strain evidence="2">NLD-2019</strain>
        <tissue evidence="2">Leaf</tissue>
    </source>
</reference>
<comment type="caution">
    <text evidence="2">The sequence shown here is derived from an EMBL/GenBank/DDBJ whole genome shotgun (WGS) entry which is preliminary data.</text>
</comment>
<feature type="compositionally biased region" description="Basic and acidic residues" evidence="1">
    <location>
        <begin position="28"/>
        <end position="46"/>
    </location>
</feature>
<sequence>MEETRKQEQTRVAAQQSDSALTVTASKTDNHLTSRTDSGYHSERGRGRGRTRGRGRGRNTSSRGRGMAANYNHQNTSGGYYQWHWGFRVMDFDSGWLGQAMVPFVFSLKLASISFQWLVNGAKWLGC</sequence>
<dbReference type="AlphaFoldDB" id="A0A5N6Q6X7"/>
<gene>
    <name evidence="2" type="ORF">E3N88_02596</name>
</gene>
<feature type="region of interest" description="Disordered" evidence="1">
    <location>
        <begin position="1"/>
        <end position="73"/>
    </location>
</feature>
<evidence type="ECO:0000313" key="2">
    <source>
        <dbReference type="EMBL" id="KAD7479460.1"/>
    </source>
</evidence>
<protein>
    <submittedName>
        <fullName evidence="2">Uncharacterized protein</fullName>
    </submittedName>
</protein>
<evidence type="ECO:0000313" key="3">
    <source>
        <dbReference type="Proteomes" id="UP000326396"/>
    </source>
</evidence>